<evidence type="ECO:0000313" key="7">
    <source>
        <dbReference type="Proteomes" id="UP000271087"/>
    </source>
</evidence>
<reference evidence="6 7" key="2">
    <citation type="submission" date="2018-08" db="EMBL/GenBank/DDBJ databases">
        <authorList>
            <person name="Laetsch R D."/>
            <person name="Stevens L."/>
            <person name="Kumar S."/>
            <person name="Blaxter L. M."/>
        </authorList>
    </citation>
    <scope>NUCLEOTIDE SEQUENCE [LARGE SCALE GENOMIC DNA]</scope>
</reference>
<comment type="subcellular location">
    <subcellularLocation>
        <location evidence="1">Membrane</location>
        <topology evidence="1">Multi-pass membrane protein</topology>
    </subcellularLocation>
</comment>
<dbReference type="GO" id="GO:0045202">
    <property type="term" value="C:synapse"/>
    <property type="evidence" value="ECO:0007669"/>
    <property type="project" value="GOC"/>
</dbReference>
<gene>
    <name evidence="6" type="ORF">NOO_LOCUS3352</name>
</gene>
<dbReference type="PANTHER" id="PTHR11827">
    <property type="entry name" value="SOLUTE CARRIER FAMILY 12, CATION COTRANSPORTERS"/>
    <property type="match status" value="1"/>
</dbReference>
<proteinExistence type="predicted"/>
<keyword evidence="3" id="KW-1133">Transmembrane helix</keyword>
<dbReference type="OrthoDB" id="2020542at2759"/>
<dbReference type="GO" id="GO:0006884">
    <property type="term" value="P:cell volume homeostasis"/>
    <property type="evidence" value="ECO:0007669"/>
    <property type="project" value="TreeGrafter"/>
</dbReference>
<keyword evidence="7" id="KW-1185">Reference proteome</keyword>
<evidence type="ECO:0000256" key="1">
    <source>
        <dbReference type="ARBA" id="ARBA00004141"/>
    </source>
</evidence>
<protein>
    <submittedName>
        <fullName evidence="8">SLC12 domain-containing protein</fullName>
    </submittedName>
</protein>
<evidence type="ECO:0000256" key="4">
    <source>
        <dbReference type="ARBA" id="ARBA00023136"/>
    </source>
</evidence>
<feature type="domain" description="SLC12A transporter C-terminal" evidence="5">
    <location>
        <begin position="114"/>
        <end position="218"/>
    </location>
</feature>
<dbReference type="GO" id="GO:1990573">
    <property type="term" value="P:potassium ion import across plasma membrane"/>
    <property type="evidence" value="ECO:0007669"/>
    <property type="project" value="TreeGrafter"/>
</dbReference>
<dbReference type="WBParaSite" id="nOo.2.0.1.t03352-RA">
    <property type="protein sequence ID" value="nOo.2.0.1.t03352-RA"/>
    <property type="gene ID" value="nOo.2.0.1.g03352"/>
</dbReference>
<accession>A0A182E5S0</accession>
<dbReference type="AlphaFoldDB" id="A0A182E5S0"/>
<evidence type="ECO:0000313" key="8">
    <source>
        <dbReference type="WBParaSite" id="nOo.2.0.1.t03352-RA"/>
    </source>
</evidence>
<keyword evidence="4" id="KW-0472">Membrane</keyword>
<evidence type="ECO:0000313" key="6">
    <source>
        <dbReference type="EMBL" id="VDK68817.1"/>
    </source>
</evidence>
<dbReference type="InterPro" id="IPR018491">
    <property type="entry name" value="SLC12_C"/>
</dbReference>
<sequence>PDSDISEYTYERTMKMEERVRLLKDMQVSERKLDIQSAVVEAARERKLSRITEEDQSLHVKTEKPKPVEVIMEEGELTEITTLNRSEQSHVHFSEDNITLNKNDAKDLPKSTGKSDNKLLSPISLTTDEKSSNISIKNNSYGVMRKNFNVRKMHTAVKLNELMRQKSPDAQLVIVNLPGPPELGSGQYYMEFIEALTEGLQRILLVRGTGTEVVTIYS</sequence>
<evidence type="ECO:0000256" key="3">
    <source>
        <dbReference type="ARBA" id="ARBA00022989"/>
    </source>
</evidence>
<dbReference type="Proteomes" id="UP000271087">
    <property type="component" value="Unassembled WGS sequence"/>
</dbReference>
<dbReference type="Pfam" id="PF03522">
    <property type="entry name" value="SLC12"/>
    <property type="match status" value="1"/>
</dbReference>
<organism evidence="8">
    <name type="scientific">Onchocerca ochengi</name>
    <name type="common">Filarial nematode worm</name>
    <dbReference type="NCBI Taxonomy" id="42157"/>
    <lineage>
        <taxon>Eukaryota</taxon>
        <taxon>Metazoa</taxon>
        <taxon>Ecdysozoa</taxon>
        <taxon>Nematoda</taxon>
        <taxon>Chromadorea</taxon>
        <taxon>Rhabditida</taxon>
        <taxon>Spirurina</taxon>
        <taxon>Spiruromorpha</taxon>
        <taxon>Filarioidea</taxon>
        <taxon>Onchocercidae</taxon>
        <taxon>Onchocerca</taxon>
    </lineage>
</organism>
<dbReference type="GO" id="GO:0055064">
    <property type="term" value="P:chloride ion homeostasis"/>
    <property type="evidence" value="ECO:0007669"/>
    <property type="project" value="TreeGrafter"/>
</dbReference>
<evidence type="ECO:0000256" key="2">
    <source>
        <dbReference type="ARBA" id="ARBA00022692"/>
    </source>
</evidence>
<dbReference type="GO" id="GO:0055075">
    <property type="term" value="P:potassium ion homeostasis"/>
    <property type="evidence" value="ECO:0007669"/>
    <property type="project" value="TreeGrafter"/>
</dbReference>
<dbReference type="InterPro" id="IPR004842">
    <property type="entry name" value="SLC12A_fam"/>
</dbReference>
<reference evidence="8" key="1">
    <citation type="submission" date="2016-06" db="UniProtKB">
        <authorList>
            <consortium name="WormBaseParasite"/>
        </authorList>
    </citation>
    <scope>IDENTIFICATION</scope>
</reference>
<dbReference type="EMBL" id="UYRW01000629">
    <property type="protein sequence ID" value="VDK68817.1"/>
    <property type="molecule type" value="Genomic_DNA"/>
</dbReference>
<evidence type="ECO:0000259" key="5">
    <source>
        <dbReference type="Pfam" id="PF03522"/>
    </source>
</evidence>
<dbReference type="PANTHER" id="PTHR11827:SF73">
    <property type="entry name" value="KAZACHOC, ISOFORM G"/>
    <property type="match status" value="1"/>
</dbReference>
<dbReference type="GO" id="GO:0015379">
    <property type="term" value="F:potassium:chloride symporter activity"/>
    <property type="evidence" value="ECO:0007669"/>
    <property type="project" value="TreeGrafter"/>
</dbReference>
<dbReference type="GO" id="GO:0005886">
    <property type="term" value="C:plasma membrane"/>
    <property type="evidence" value="ECO:0007669"/>
    <property type="project" value="TreeGrafter"/>
</dbReference>
<dbReference type="GO" id="GO:0007268">
    <property type="term" value="P:chemical synaptic transmission"/>
    <property type="evidence" value="ECO:0007669"/>
    <property type="project" value="TreeGrafter"/>
</dbReference>
<keyword evidence="2" id="KW-0812">Transmembrane</keyword>
<dbReference type="STRING" id="42157.A0A182E5S0"/>
<name>A0A182E5S0_ONCOC</name>